<proteinExistence type="inferred from homology"/>
<evidence type="ECO:0000256" key="13">
    <source>
        <dbReference type="PIRSR" id="PIRSR600720-2"/>
    </source>
</evidence>
<dbReference type="InterPro" id="IPR000720">
    <property type="entry name" value="PHM/PAL"/>
</dbReference>
<dbReference type="InterPro" id="IPR008977">
    <property type="entry name" value="PHM/PNGase_F_dom_sf"/>
</dbReference>
<accession>A0A0P4WEH3</accession>
<evidence type="ECO:0000313" key="18">
    <source>
        <dbReference type="EMBL" id="JAI65756.1"/>
    </source>
</evidence>
<evidence type="ECO:0000256" key="10">
    <source>
        <dbReference type="ARBA" id="ARBA00023157"/>
    </source>
</evidence>
<dbReference type="PANTHER" id="PTHR10680">
    <property type="entry name" value="PEPTIDYL-GLYCINE ALPHA-AMIDATING MONOOXYGENASE"/>
    <property type="match status" value="1"/>
</dbReference>
<keyword evidence="7" id="KW-0560">Oxidoreductase</keyword>
<protein>
    <recommendedName>
        <fullName evidence="3">peptidylglycine monooxygenase</fullName>
        <ecNumber evidence="3">1.14.17.3</ecNumber>
    </recommendedName>
</protein>
<organism evidence="18">
    <name type="scientific">Scylla olivacea</name>
    <name type="common">Orange mud crab</name>
    <name type="synonym">Cancer olivacea</name>
    <dbReference type="NCBI Taxonomy" id="85551"/>
    <lineage>
        <taxon>Eukaryota</taxon>
        <taxon>Metazoa</taxon>
        <taxon>Ecdysozoa</taxon>
        <taxon>Arthropoda</taxon>
        <taxon>Crustacea</taxon>
        <taxon>Multicrustacea</taxon>
        <taxon>Malacostraca</taxon>
        <taxon>Eumalacostraca</taxon>
        <taxon>Eucarida</taxon>
        <taxon>Decapoda</taxon>
        <taxon>Pleocyemata</taxon>
        <taxon>Brachyura</taxon>
        <taxon>Eubrachyura</taxon>
        <taxon>Portunoidea</taxon>
        <taxon>Portunidae</taxon>
        <taxon>Portuninae</taxon>
        <taxon>Scylla</taxon>
    </lineage>
</organism>
<evidence type="ECO:0000259" key="16">
    <source>
        <dbReference type="Pfam" id="PF01082"/>
    </source>
</evidence>
<dbReference type="AlphaFoldDB" id="A0A0P4WEH3"/>
<dbReference type="SUPFAM" id="SSF49742">
    <property type="entry name" value="PHM/PNGase F"/>
    <property type="match status" value="2"/>
</dbReference>
<dbReference type="FunFam" id="2.60.120.310:FF:000005">
    <property type="entry name" value="Peptidylglycine alpha-hydroxylating monooxygenase"/>
    <property type="match status" value="1"/>
</dbReference>
<feature type="binding site" evidence="13">
    <location>
        <position position="242"/>
    </location>
    <ligand>
        <name>Cu(2+)</name>
        <dbReference type="ChEBI" id="CHEBI:29036"/>
        <label>2</label>
        <note>catalytic</note>
    </ligand>
</feature>
<feature type="binding site" evidence="13">
    <location>
        <position position="95"/>
    </location>
    <ligand>
        <name>Cu(2+)</name>
        <dbReference type="ChEBI" id="CHEBI:29036"/>
        <label>1</label>
        <note>catalytic</note>
    </ligand>
</feature>
<evidence type="ECO:0000256" key="14">
    <source>
        <dbReference type="PIRSR" id="PIRSR600720-3"/>
    </source>
</evidence>
<evidence type="ECO:0000256" key="6">
    <source>
        <dbReference type="ARBA" id="ARBA00022729"/>
    </source>
</evidence>
<dbReference type="Pfam" id="PF01082">
    <property type="entry name" value="Cu2_monooxygen"/>
    <property type="match status" value="1"/>
</dbReference>
<keyword evidence="9" id="KW-0503">Monooxygenase</keyword>
<feature type="disulfide bond" evidence="14">
    <location>
        <begin position="69"/>
        <end position="114"/>
    </location>
</feature>
<dbReference type="PROSITE" id="PS00085">
    <property type="entry name" value="CU2_MONOOXYGENASE_2"/>
    <property type="match status" value="1"/>
</dbReference>
<dbReference type="InterPro" id="IPR000323">
    <property type="entry name" value="Cu2_ascorb_mOase_N"/>
</dbReference>
<dbReference type="GO" id="GO:0006518">
    <property type="term" value="P:peptide metabolic process"/>
    <property type="evidence" value="ECO:0007669"/>
    <property type="project" value="InterPro"/>
</dbReference>
<keyword evidence="11" id="KW-0325">Glycoprotein</keyword>
<name>A0A0P4WEH3_SCYOL</name>
<keyword evidence="10 14" id="KW-1015">Disulfide bond</keyword>
<evidence type="ECO:0000256" key="4">
    <source>
        <dbReference type="ARBA" id="ARBA00022525"/>
    </source>
</evidence>
<feature type="binding site" evidence="13">
    <location>
        <position position="240"/>
    </location>
    <ligand>
        <name>Cu(2+)</name>
        <dbReference type="ChEBI" id="CHEBI:29036"/>
        <label>1</label>
        <note>catalytic</note>
    </ligand>
</feature>
<evidence type="ECO:0000256" key="7">
    <source>
        <dbReference type="ARBA" id="ARBA00023002"/>
    </source>
</evidence>
<evidence type="ECO:0000256" key="5">
    <source>
        <dbReference type="ARBA" id="ARBA00022723"/>
    </source>
</evidence>
<keyword evidence="4" id="KW-0964">Secreted</keyword>
<evidence type="ECO:0000259" key="17">
    <source>
        <dbReference type="Pfam" id="PF03712"/>
    </source>
</evidence>
<feature type="region of interest" description="Disordered" evidence="15">
    <location>
        <begin position="1"/>
        <end position="22"/>
    </location>
</feature>
<feature type="domain" description="Copper type II ascorbate-dependent monooxygenase C-terminal" evidence="17">
    <location>
        <begin position="200"/>
        <end position="345"/>
    </location>
</feature>
<evidence type="ECO:0000256" key="8">
    <source>
        <dbReference type="ARBA" id="ARBA00023008"/>
    </source>
</evidence>
<feature type="binding site" evidence="13">
    <location>
        <position position="96"/>
    </location>
    <ligand>
        <name>Cu(2+)</name>
        <dbReference type="ChEBI" id="CHEBI:29036"/>
        <label>1</label>
        <note>catalytic</note>
    </ligand>
</feature>
<dbReference type="FunFam" id="2.60.120.230:FF:000002">
    <property type="entry name" value="Peptidyl-glycine alpha-amidating monooxygenase B"/>
    <property type="match status" value="1"/>
</dbReference>
<dbReference type="EC" id="1.14.17.3" evidence="3"/>
<feature type="disulfide bond" evidence="14">
    <location>
        <begin position="295"/>
        <end position="316"/>
    </location>
</feature>
<dbReference type="GO" id="GO:0004504">
    <property type="term" value="F:peptidylglycine monooxygenase activity"/>
    <property type="evidence" value="ECO:0007669"/>
    <property type="project" value="UniProtKB-EC"/>
</dbReference>
<feature type="domain" description="Copper type II ascorbate-dependent monooxygenase N-terminal" evidence="16">
    <location>
        <begin position="53"/>
        <end position="178"/>
    </location>
</feature>
<dbReference type="Pfam" id="PF03712">
    <property type="entry name" value="Cu2_monoox_C"/>
    <property type="match status" value="1"/>
</dbReference>
<dbReference type="GO" id="GO:0005507">
    <property type="term" value="F:copper ion binding"/>
    <property type="evidence" value="ECO:0007669"/>
    <property type="project" value="InterPro"/>
</dbReference>
<dbReference type="PRINTS" id="PR00790">
    <property type="entry name" value="PAMONOXGNASE"/>
</dbReference>
<comment type="similarity">
    <text evidence="2">Belongs to the copper type II ascorbate-dependent monooxygenase family.</text>
</comment>
<evidence type="ECO:0000256" key="12">
    <source>
        <dbReference type="ARBA" id="ARBA00048431"/>
    </source>
</evidence>
<comment type="cofactor">
    <cofactor evidence="13">
        <name>Cu(2+)</name>
        <dbReference type="ChEBI" id="CHEBI:29036"/>
    </cofactor>
    <text evidence="13">Binds 2 Cu(2+) ions per subunit.</text>
</comment>
<dbReference type="EMBL" id="GDRN01056990">
    <property type="protein sequence ID" value="JAI65756.1"/>
    <property type="molecule type" value="Transcribed_RNA"/>
</dbReference>
<dbReference type="InterPro" id="IPR024548">
    <property type="entry name" value="Cu2_monoox_C"/>
</dbReference>
<dbReference type="GO" id="GO:0005576">
    <property type="term" value="C:extracellular region"/>
    <property type="evidence" value="ECO:0007669"/>
    <property type="project" value="UniProtKB-SubCell"/>
</dbReference>
<keyword evidence="8 13" id="KW-0186">Copper</keyword>
<feature type="binding site" evidence="13">
    <location>
        <position position="315"/>
    </location>
    <ligand>
        <name>Cu(2+)</name>
        <dbReference type="ChEBI" id="CHEBI:29036"/>
        <label>1</label>
        <note>catalytic</note>
    </ligand>
</feature>
<dbReference type="GO" id="GO:0016020">
    <property type="term" value="C:membrane"/>
    <property type="evidence" value="ECO:0007669"/>
    <property type="project" value="InterPro"/>
</dbReference>
<keyword evidence="5 13" id="KW-0479">Metal-binding</keyword>
<feature type="binding site" evidence="13">
    <location>
        <position position="171"/>
    </location>
    <ligand>
        <name>Cu(2+)</name>
        <dbReference type="ChEBI" id="CHEBI:29036"/>
        <label>1</label>
        <note>catalytic</note>
    </ligand>
</feature>
<dbReference type="PANTHER" id="PTHR10680:SF14">
    <property type="entry name" value="PEPTIDYL-GLYCINE ALPHA-AMIDATING MONOOXYGENASE"/>
    <property type="match status" value="1"/>
</dbReference>
<evidence type="ECO:0000256" key="11">
    <source>
        <dbReference type="ARBA" id="ARBA00023180"/>
    </source>
</evidence>
<reference evidence="18" key="1">
    <citation type="submission" date="2015-09" db="EMBL/GenBank/DDBJ databases">
        <title>Scylla olivacea transcriptome.</title>
        <authorList>
            <person name="Ikhwanuddin M."/>
        </authorList>
    </citation>
    <scope>NUCLEOTIDE SEQUENCE</scope>
</reference>
<dbReference type="InterPro" id="IPR014784">
    <property type="entry name" value="Cu2_ascorb_mOase-like_C"/>
</dbReference>
<comment type="catalytic activity">
    <reaction evidence="12">
        <text>a [peptide]-C-terminal glycine + 2 L-ascorbate + O2 = a [peptide]-C-terminal (2S)-2-hydroxyglycine + 2 monodehydro-L-ascorbate radical + H2O</text>
        <dbReference type="Rhea" id="RHEA:21452"/>
        <dbReference type="Rhea" id="RHEA-COMP:13486"/>
        <dbReference type="Rhea" id="RHEA-COMP:15321"/>
        <dbReference type="ChEBI" id="CHEBI:15377"/>
        <dbReference type="ChEBI" id="CHEBI:15379"/>
        <dbReference type="ChEBI" id="CHEBI:38290"/>
        <dbReference type="ChEBI" id="CHEBI:59513"/>
        <dbReference type="ChEBI" id="CHEBI:137000"/>
        <dbReference type="ChEBI" id="CHEBI:142768"/>
        <dbReference type="EC" id="1.14.17.3"/>
    </reaction>
</comment>
<evidence type="ECO:0000256" key="1">
    <source>
        <dbReference type="ARBA" id="ARBA00004613"/>
    </source>
</evidence>
<evidence type="ECO:0000256" key="2">
    <source>
        <dbReference type="ARBA" id="ARBA00010676"/>
    </source>
</evidence>
<keyword evidence="6" id="KW-0732">Signal</keyword>
<dbReference type="Gene3D" id="2.60.120.310">
    <property type="entry name" value="Copper type II, ascorbate-dependent monooxygenase, N-terminal domain"/>
    <property type="match status" value="1"/>
</dbReference>
<comment type="subcellular location">
    <subcellularLocation>
        <location evidence="1">Secreted</location>
    </subcellularLocation>
</comment>
<feature type="disulfide bond" evidence="14">
    <location>
        <begin position="102"/>
        <end position="130"/>
    </location>
</feature>
<evidence type="ECO:0000256" key="15">
    <source>
        <dbReference type="SAM" id="MobiDB-lite"/>
    </source>
</evidence>
<dbReference type="InterPro" id="IPR014783">
    <property type="entry name" value="Cu2_ascorb_mOase_CS-2"/>
</dbReference>
<dbReference type="Gene3D" id="2.60.120.230">
    <property type="match status" value="1"/>
</dbReference>
<dbReference type="InterPro" id="IPR036939">
    <property type="entry name" value="Cu2_ascorb_mOase_N_sf"/>
</dbReference>
<evidence type="ECO:0000256" key="3">
    <source>
        <dbReference type="ARBA" id="ARBA00012689"/>
    </source>
</evidence>
<sequence>MASGPGGRSVARTSSTKLPPPVEDKMLWRTDILVLFVGLAISAGNAENLKKFPVLMPHVRPERAETYFCTPIRIDPSQEYYITAFQPNATMDTAHHMLLYGCETPGSKEEVWNCGEMALAQPGIASAPVCKTGSQVIYAWALDAPKLLLPEGVAFKVGGKSSIQYIVLQVHYASVEKFKDGSTDDSGVFLYYTETPQPKSAGVLLMGTGGRINPNSVEYMETACTINENKVIHPFAFRTHTHILGRVVSGYKVSRQGYTDRWQLIGKMDPQLPQMFYPVAEDMVIRKGDTVAARCTMESKRDRITRIGSTNEDEMCNFYIMYWTDGKVLNRKNCFSLGPPFYYWSRDHLRNIPDKDASSLAVGTSAVEQGIAPHQI</sequence>
<evidence type="ECO:0000256" key="9">
    <source>
        <dbReference type="ARBA" id="ARBA00023033"/>
    </source>
</evidence>